<name>A0A6J7ISM7_9ZZZZ</name>
<protein>
    <submittedName>
        <fullName evidence="1">Unannotated protein</fullName>
    </submittedName>
</protein>
<dbReference type="AlphaFoldDB" id="A0A6J7ISM7"/>
<dbReference type="EMBL" id="CAFBMX010000006">
    <property type="protein sequence ID" value="CAB4933810.1"/>
    <property type="molecule type" value="Genomic_DNA"/>
</dbReference>
<evidence type="ECO:0000313" key="1">
    <source>
        <dbReference type="EMBL" id="CAB4933810.1"/>
    </source>
</evidence>
<proteinExistence type="predicted"/>
<accession>A0A6J7ISM7</accession>
<sequence>MPAPRHSAEDVDAAVAALTDDVERFAHAQEIVTHAAPGLQRILGEALHAGGFFDGAHEAEVARAAAVEDPAERQAAIRVLLAEESRLGMLIGAAVGIELARELDRRSTRPSGTAPEEGTG</sequence>
<reference evidence="1" key="1">
    <citation type="submission" date="2020-05" db="EMBL/GenBank/DDBJ databases">
        <authorList>
            <person name="Chiriac C."/>
            <person name="Salcher M."/>
            <person name="Ghai R."/>
            <person name="Kavagutti S V."/>
        </authorList>
    </citation>
    <scope>NUCLEOTIDE SEQUENCE</scope>
</reference>
<organism evidence="1">
    <name type="scientific">freshwater metagenome</name>
    <dbReference type="NCBI Taxonomy" id="449393"/>
    <lineage>
        <taxon>unclassified sequences</taxon>
        <taxon>metagenomes</taxon>
        <taxon>ecological metagenomes</taxon>
    </lineage>
</organism>
<gene>
    <name evidence="1" type="ORF">UFOPK3674_01338</name>
</gene>